<dbReference type="Proteomes" id="UP000434276">
    <property type="component" value="Unassembled WGS sequence"/>
</dbReference>
<dbReference type="EMBL" id="CACSHJ010000088">
    <property type="protein sequence ID" value="CAA0358777.1"/>
    <property type="molecule type" value="Genomic_DNA"/>
</dbReference>
<proteinExistence type="predicted"/>
<evidence type="ECO:0000313" key="1">
    <source>
        <dbReference type="EMBL" id="CAA0358777.1"/>
    </source>
</evidence>
<evidence type="ECO:0000313" key="2">
    <source>
        <dbReference type="Proteomes" id="UP000434276"/>
    </source>
</evidence>
<gene>
    <name evidence="1" type="ORF">C24_LOCUS7464</name>
</gene>
<dbReference type="AlphaFoldDB" id="A0A5S9WXQ0"/>
<sequence length="100" mass="11228">MDCANGFVPLTQKYVQLIILFFSVCNLPHRISSQPHSKGLLLSGQRPLEAVKADQHFSLCLLGMTDIGEHQYDIRTVSAKALSMPKYVMLLILRHHPLVS</sequence>
<name>A0A5S9WXQ0_ARATH</name>
<protein>
    <submittedName>
        <fullName evidence="1">Uncharacterized protein</fullName>
    </submittedName>
</protein>
<accession>A0A5S9WXQ0</accession>
<reference evidence="1 2" key="1">
    <citation type="submission" date="2019-12" db="EMBL/GenBank/DDBJ databases">
        <authorList>
            <person name="Jiao W.-B."/>
            <person name="Schneeberger K."/>
        </authorList>
    </citation>
    <scope>NUCLEOTIDE SEQUENCE [LARGE SCALE GENOMIC DNA]</scope>
    <source>
        <strain evidence="2">cv. C24</strain>
    </source>
</reference>
<organism evidence="1 2">
    <name type="scientific">Arabidopsis thaliana</name>
    <name type="common">Mouse-ear cress</name>
    <dbReference type="NCBI Taxonomy" id="3702"/>
    <lineage>
        <taxon>Eukaryota</taxon>
        <taxon>Viridiplantae</taxon>
        <taxon>Streptophyta</taxon>
        <taxon>Embryophyta</taxon>
        <taxon>Tracheophyta</taxon>
        <taxon>Spermatophyta</taxon>
        <taxon>Magnoliopsida</taxon>
        <taxon>eudicotyledons</taxon>
        <taxon>Gunneridae</taxon>
        <taxon>Pentapetalae</taxon>
        <taxon>rosids</taxon>
        <taxon>malvids</taxon>
        <taxon>Brassicales</taxon>
        <taxon>Brassicaceae</taxon>
        <taxon>Camelineae</taxon>
        <taxon>Arabidopsis</taxon>
    </lineage>
</organism>